<name>A0ABU5VVE2_9BACT</name>
<dbReference type="EMBL" id="JAYGJQ010000002">
    <property type="protein sequence ID" value="MEA9357039.1"/>
    <property type="molecule type" value="Genomic_DNA"/>
</dbReference>
<proteinExistence type="predicted"/>
<feature type="domain" description="Chorismate-utilising enzyme C-terminal" evidence="1">
    <location>
        <begin position="122"/>
        <end position="381"/>
    </location>
</feature>
<dbReference type="InterPro" id="IPR015890">
    <property type="entry name" value="Chorismate_C"/>
</dbReference>
<dbReference type="PRINTS" id="PR00095">
    <property type="entry name" value="ANTSNTHASEI"/>
</dbReference>
<comment type="caution">
    <text evidence="2">The sequence shown here is derived from an EMBL/GenBank/DDBJ whole genome shotgun (WGS) entry which is preliminary data.</text>
</comment>
<dbReference type="PANTHER" id="PTHR11236:SF50">
    <property type="entry name" value="AMINODEOXYCHORISMATE SYNTHASE COMPONENT 1"/>
    <property type="match status" value="1"/>
</dbReference>
<evidence type="ECO:0000259" key="1">
    <source>
        <dbReference type="Pfam" id="PF00425"/>
    </source>
</evidence>
<dbReference type="SUPFAM" id="SSF56322">
    <property type="entry name" value="ADC synthase"/>
    <property type="match status" value="1"/>
</dbReference>
<reference evidence="2 3" key="1">
    <citation type="submission" date="2023-11" db="EMBL/GenBank/DDBJ databases">
        <title>A Novel Polar Bacteriovorax (B. antarcticus) Isolated from the Biocrust in Antarctica.</title>
        <authorList>
            <person name="Mun W."/>
            <person name="Choi S.Y."/>
            <person name="Mitchell R.J."/>
        </authorList>
    </citation>
    <scope>NUCLEOTIDE SEQUENCE [LARGE SCALE GENOMIC DNA]</scope>
    <source>
        <strain evidence="2 3">PP10</strain>
    </source>
</reference>
<keyword evidence="3" id="KW-1185">Reference proteome</keyword>
<dbReference type="PANTHER" id="PTHR11236">
    <property type="entry name" value="AMINOBENZOATE/ANTHRANILATE SYNTHASE"/>
    <property type="match status" value="1"/>
</dbReference>
<sequence length="391" mass="44890">MKGHNLYSIIPYKETLLKFSVPVSARAYYKNHYIDLMTGDNHPFEIEGWIHELDFPVYKHEEDKRFVHLFYELGFLFEGLSEDISSTELLAIDIQYSKKEITTLDKKSKKIILSLVDAPNVDDYEKQFMDGYRELQAGNCYQFNLTGEYNYSFEAELEAEDFIAALWGRGTGRGAYGSATYVEYLDQLFLSNSPECLFQYSDETLTTRPIKGTLKRKSDDKIEITKLWRELSRDKKSQGELYMITDLLRNDLSRIDLPCSVVVKKKAPLLVPGLIHQFSEIEVKLRSHITLKNILEKIFPGGSITGAPKKRVMQILKQLEKRSRGFYCGSTLIFSKGQIEASINIRSSVVNFKNSSVNYQAGGGITLLSQPQSEFDEMTYKHDSYIDILTL</sequence>
<dbReference type="Proteomes" id="UP001302274">
    <property type="component" value="Unassembled WGS sequence"/>
</dbReference>
<dbReference type="RefSeq" id="WP_323576933.1">
    <property type="nucleotide sequence ID" value="NZ_JAYGJQ010000002.1"/>
</dbReference>
<evidence type="ECO:0000313" key="2">
    <source>
        <dbReference type="EMBL" id="MEA9357039.1"/>
    </source>
</evidence>
<dbReference type="InterPro" id="IPR019999">
    <property type="entry name" value="Anth_synth_I-like"/>
</dbReference>
<protein>
    <submittedName>
        <fullName evidence="2">Chorismate-binding protein</fullName>
    </submittedName>
</protein>
<accession>A0ABU5VVE2</accession>
<dbReference type="Pfam" id="PF00425">
    <property type="entry name" value="Chorismate_bind"/>
    <property type="match status" value="1"/>
</dbReference>
<organism evidence="2 3">
    <name type="scientific">Bacteriovorax antarcticus</name>
    <dbReference type="NCBI Taxonomy" id="3088717"/>
    <lineage>
        <taxon>Bacteria</taxon>
        <taxon>Pseudomonadati</taxon>
        <taxon>Bdellovibrionota</taxon>
        <taxon>Bacteriovoracia</taxon>
        <taxon>Bacteriovoracales</taxon>
        <taxon>Bacteriovoracaceae</taxon>
        <taxon>Bacteriovorax</taxon>
    </lineage>
</organism>
<evidence type="ECO:0000313" key="3">
    <source>
        <dbReference type="Proteomes" id="UP001302274"/>
    </source>
</evidence>
<gene>
    <name evidence="2" type="ORF">SHI21_12515</name>
</gene>
<dbReference type="InterPro" id="IPR005801">
    <property type="entry name" value="ADC_synthase"/>
</dbReference>
<dbReference type="Gene3D" id="3.60.120.10">
    <property type="entry name" value="Anthranilate synthase"/>
    <property type="match status" value="1"/>
</dbReference>